<sequence>MADSEDERADQRREMITFILPPAQRKALMEHRLRGMKDRADTLDNAVQVEIDELRARQQNALSKSQAKIQSAKEKIRSAKQAVRQAEEHHNVCYNELDSIQNLYERGIFAMEEEKREKRSEADAEIQAYQQKIDKVDQQIMAHEASSTQDSA</sequence>
<protein>
    <submittedName>
        <fullName evidence="2">Uncharacterized protein</fullName>
    </submittedName>
</protein>
<proteinExistence type="predicted"/>
<dbReference type="EMBL" id="JAKNSF020000064">
    <property type="protein sequence ID" value="KAK7722842.1"/>
    <property type="molecule type" value="Genomic_DNA"/>
</dbReference>
<evidence type="ECO:0000313" key="2">
    <source>
        <dbReference type="EMBL" id="KAK7722842.1"/>
    </source>
</evidence>
<comment type="caution">
    <text evidence="2">The sequence shown here is derived from an EMBL/GenBank/DDBJ whole genome shotgun (WGS) entry which is preliminary data.</text>
</comment>
<gene>
    <name evidence="2" type="ORF">SLS63_009116</name>
</gene>
<organism evidence="2 3">
    <name type="scientific">Diaporthe eres</name>
    <name type="common">Phomopsis oblonga</name>
    <dbReference type="NCBI Taxonomy" id="83184"/>
    <lineage>
        <taxon>Eukaryota</taxon>
        <taxon>Fungi</taxon>
        <taxon>Dikarya</taxon>
        <taxon>Ascomycota</taxon>
        <taxon>Pezizomycotina</taxon>
        <taxon>Sordariomycetes</taxon>
        <taxon>Sordariomycetidae</taxon>
        <taxon>Diaporthales</taxon>
        <taxon>Diaporthaceae</taxon>
        <taxon>Diaporthe</taxon>
        <taxon>Diaporthe eres species complex</taxon>
    </lineage>
</organism>
<reference evidence="2 3" key="1">
    <citation type="submission" date="2024-02" db="EMBL/GenBank/DDBJ databases">
        <title>De novo assembly and annotation of 12 fungi associated with fruit tree decline syndrome in Ontario, Canada.</title>
        <authorList>
            <person name="Sulman M."/>
            <person name="Ellouze W."/>
            <person name="Ilyukhin E."/>
        </authorList>
    </citation>
    <scope>NUCLEOTIDE SEQUENCE [LARGE SCALE GENOMIC DNA]</scope>
    <source>
        <strain evidence="2 3">M169</strain>
    </source>
</reference>
<dbReference type="Proteomes" id="UP001430848">
    <property type="component" value="Unassembled WGS sequence"/>
</dbReference>
<feature type="coiled-coil region" evidence="1">
    <location>
        <begin position="55"/>
        <end position="146"/>
    </location>
</feature>
<evidence type="ECO:0000256" key="1">
    <source>
        <dbReference type="SAM" id="Coils"/>
    </source>
</evidence>
<name>A0ABR1P0L5_DIAER</name>
<keyword evidence="1" id="KW-0175">Coiled coil</keyword>
<evidence type="ECO:0000313" key="3">
    <source>
        <dbReference type="Proteomes" id="UP001430848"/>
    </source>
</evidence>
<accession>A0ABR1P0L5</accession>
<keyword evidence="3" id="KW-1185">Reference proteome</keyword>